<accession>A0AAV5ANV6</accession>
<proteinExistence type="predicted"/>
<evidence type="ECO:0000256" key="1">
    <source>
        <dbReference type="SAM" id="MobiDB-lite"/>
    </source>
</evidence>
<dbReference type="AlphaFoldDB" id="A0AAV5ANV6"/>
<reference evidence="2" key="1">
    <citation type="submission" date="2021-10" db="EMBL/GenBank/DDBJ databases">
        <title>De novo Genome Assembly of Clathrus columnatus (Basidiomycota, Fungi) Using Illumina and Nanopore Sequence Data.</title>
        <authorList>
            <person name="Ogiso-Tanaka E."/>
            <person name="Itagaki H."/>
            <person name="Hosoya T."/>
            <person name="Hosaka K."/>
        </authorList>
    </citation>
    <scope>NUCLEOTIDE SEQUENCE</scope>
    <source>
        <strain evidence="2">MO-923</strain>
    </source>
</reference>
<dbReference type="Proteomes" id="UP001050691">
    <property type="component" value="Unassembled WGS sequence"/>
</dbReference>
<evidence type="ECO:0000313" key="2">
    <source>
        <dbReference type="EMBL" id="GJJ13600.1"/>
    </source>
</evidence>
<protein>
    <submittedName>
        <fullName evidence="2">Uncharacterized protein</fullName>
    </submittedName>
</protein>
<gene>
    <name evidence="2" type="ORF">Clacol_007856</name>
</gene>
<organism evidence="2 3">
    <name type="scientific">Clathrus columnatus</name>
    <dbReference type="NCBI Taxonomy" id="1419009"/>
    <lineage>
        <taxon>Eukaryota</taxon>
        <taxon>Fungi</taxon>
        <taxon>Dikarya</taxon>
        <taxon>Basidiomycota</taxon>
        <taxon>Agaricomycotina</taxon>
        <taxon>Agaricomycetes</taxon>
        <taxon>Phallomycetidae</taxon>
        <taxon>Phallales</taxon>
        <taxon>Clathraceae</taxon>
        <taxon>Clathrus</taxon>
    </lineage>
</organism>
<evidence type="ECO:0000313" key="3">
    <source>
        <dbReference type="Proteomes" id="UP001050691"/>
    </source>
</evidence>
<sequence>MESTKSYAEALKSKPSTSSYHPFVKKPQQLPYVESTQIVISKDESEWSDVSSISSCSWPDSILEEILADSIANVPARLIIPSTVENHNSDDDDFFINDDFPQDTRGHHRAAGMIKNAKRSKRLYATVDYPFCGKRLVWADNEINFKSWRPFPGCRNCAHSRVLPQHTYRRNVRSTKAVEDDSNDERISSFFGK</sequence>
<keyword evidence="3" id="KW-1185">Reference proteome</keyword>
<comment type="caution">
    <text evidence="2">The sequence shown here is derived from an EMBL/GenBank/DDBJ whole genome shotgun (WGS) entry which is preliminary data.</text>
</comment>
<feature type="region of interest" description="Disordered" evidence="1">
    <location>
        <begin position="1"/>
        <end position="25"/>
    </location>
</feature>
<dbReference type="EMBL" id="BPWL01000009">
    <property type="protein sequence ID" value="GJJ13600.1"/>
    <property type="molecule type" value="Genomic_DNA"/>
</dbReference>
<name>A0AAV5ANV6_9AGAM</name>